<evidence type="ECO:0000313" key="2">
    <source>
        <dbReference type="Proteomes" id="UP000008637"/>
    </source>
</evidence>
<dbReference type="AlphaFoldDB" id="E8ZJ31"/>
<reference evidence="1 2" key="1">
    <citation type="journal article" date="2011" name="J. Bacteriol.">
        <title>Complete genome sequence of Mycoplasma haemofelis, a hemotropic mycoplasma.</title>
        <authorList>
            <person name="Barker E.N."/>
            <person name="Helps C.R."/>
            <person name="Peters I.R."/>
            <person name="Darby A.C."/>
            <person name="Radford A.D."/>
            <person name="Tasker S."/>
        </authorList>
    </citation>
    <scope>NUCLEOTIDE SEQUENCE [LARGE SCALE GENOMIC DNA]</scope>
    <source>
        <strain evidence="1 2">Langford 1</strain>
    </source>
</reference>
<dbReference type="EMBL" id="FR773153">
    <property type="protein sequence ID" value="CBY93152.1"/>
    <property type="molecule type" value="Genomic_DNA"/>
</dbReference>
<protein>
    <submittedName>
        <fullName evidence="1">Uncharacterized protein</fullName>
    </submittedName>
</protein>
<dbReference type="KEGG" id="mha:HF1_11440"/>
<organism evidence="1 2">
    <name type="scientific">Mycoplasma haemofelis (strain Langford 1)</name>
    <name type="common">Haemobartonella felis</name>
    <dbReference type="NCBI Taxonomy" id="941640"/>
    <lineage>
        <taxon>Bacteria</taxon>
        <taxon>Bacillati</taxon>
        <taxon>Mycoplasmatota</taxon>
        <taxon>Mollicutes</taxon>
        <taxon>Mycoplasmataceae</taxon>
        <taxon>Mycoplasma</taxon>
    </lineage>
</organism>
<evidence type="ECO:0000313" key="1">
    <source>
        <dbReference type="EMBL" id="CBY93152.1"/>
    </source>
</evidence>
<dbReference type="OrthoDB" id="9829838at2"/>
<dbReference type="Proteomes" id="UP000008637">
    <property type="component" value="Chromosome"/>
</dbReference>
<sequence length="207" mass="22859">MDLRIPLFMAGATATAGVGALAVNGLPFSGEKESISSLLSKDPTKRAIADGEDWTKAWAEYKKSAKDIWSLGSGDDVPPTLKSECKSRLEFKVSGTNSEEYKHFLSYCTRDTLISDLLKDAQETPLSSSEGPETDGWKKAWDSYIKANKEKSGDVWSVTDFQSKKNTSNENAPEDFRKKCETHLGSKDISNTDLFNQVKSWCTKPKG</sequence>
<accession>E8ZJ31</accession>
<proteinExistence type="predicted"/>
<gene>
    <name evidence="1" type="ORF">HF1_11440</name>
</gene>
<dbReference type="HOGENOM" id="CLU_098620_0_0_14"/>
<keyword evidence="2" id="KW-1185">Reference proteome</keyword>
<name>E8ZJ31_MYCHL</name>